<evidence type="ECO:0000313" key="2">
    <source>
        <dbReference type="EMBL" id="MEJ8542494.1"/>
    </source>
</evidence>
<proteinExistence type="predicted"/>
<organism evidence="2 3">
    <name type="scientific">Methanothermobacter wolfeii</name>
    <name type="common">Methanobacterium wolfei</name>
    <dbReference type="NCBI Taxonomy" id="145261"/>
    <lineage>
        <taxon>Archaea</taxon>
        <taxon>Methanobacteriati</taxon>
        <taxon>Methanobacteriota</taxon>
        <taxon>Methanomada group</taxon>
        <taxon>Methanobacteria</taxon>
        <taxon>Methanobacteriales</taxon>
        <taxon>Methanobacteriaceae</taxon>
        <taxon>Methanothermobacter</taxon>
    </lineage>
</organism>
<dbReference type="EMBL" id="JAXUHJ010000008">
    <property type="protein sequence ID" value="MEJ8542494.1"/>
    <property type="molecule type" value="Genomic_DNA"/>
</dbReference>
<comment type="caution">
    <text evidence="2">The sequence shown here is derived from an EMBL/GenBank/DDBJ whole genome shotgun (WGS) entry which is preliminary data.</text>
</comment>
<gene>
    <name evidence="2" type="ORF">U2150_03175</name>
</gene>
<keyword evidence="3" id="KW-1185">Reference proteome</keyword>
<reference evidence="2 3" key="1">
    <citation type="submission" date="2023-12" db="EMBL/GenBank/DDBJ databases">
        <title>Phenotypic and Genomic Characterization of Methanothermobacter wolfeii Strain BSEL, a CO2-Capturing Archaeon with Minimal Nutrient Requirements.</title>
        <authorList>
            <person name="Ale Enriquez F."/>
            <person name="Ahring B.K."/>
        </authorList>
    </citation>
    <scope>NUCLEOTIDE SEQUENCE [LARGE SCALE GENOMIC DNA]</scope>
    <source>
        <strain evidence="2 3">BSEL-1</strain>
    </source>
</reference>
<dbReference type="InterPro" id="IPR018633">
    <property type="entry name" value="DUF2357"/>
</dbReference>
<dbReference type="Pfam" id="PF09823">
    <property type="entry name" value="DUF2357"/>
    <property type="match status" value="1"/>
</dbReference>
<dbReference type="RefSeq" id="WP_340222363.1">
    <property type="nucleotide sequence ID" value="NZ_JAXUHJ010000008.1"/>
</dbReference>
<evidence type="ECO:0000259" key="1">
    <source>
        <dbReference type="Pfam" id="PF09823"/>
    </source>
</evidence>
<evidence type="ECO:0000313" key="3">
    <source>
        <dbReference type="Proteomes" id="UP001369247"/>
    </source>
</evidence>
<accession>A0ABU8TTX8</accession>
<dbReference type="InterPro" id="IPR007505">
    <property type="entry name" value="PDDEXK_7"/>
</dbReference>
<sequence>MTDQEIIIEFNHGTLRIKGSPAKTRHPEREVEVNGYTVRLINVPEVDRPGIESLEYCPYYDNLSEIMLLEETEYQVLMEGVHDAEFIPSSGKLFRRMRFDFEGKTAGILNFRSYAGKSFLGIRTGHGTEEIPVEVRSKKIDYHEQYPAMLADLSEEITSIILESDSSTYQFFSPMDRKKKTLYEDFLLLEHIFQPGNLPAAAEYINHNFYSGLEREVEVVPAALASAVDVDELPMVISDPASIDAGGTPLSLPQVHLRETPDTPENRFYKYFLENLEDLILELLETAPEGYLKDSLTGFRDEVNVLLSAGWLRGVGALMSLPLNSQVLQKREGYRDILRYFFMLDLSLRFAWGELEDAIMGFERRLSELYEYWCYFKIIRILEDITGDRVDPSDIFHLRDWKVTIRRGNSILSFRMGDVRVLLSYNGRFARDTGCRSYSLPFRPDYSILVDVGECTYFIHLDAKYRSTVKAEDFYDDIDLRDMREELEGDYRDGDVYKMHTYKDAILHSRGAYILYPGRDEVVFQEDDGHEVPSVGAFPMNPGRSEDEERRLRDFLEKVIKDLIELKGI</sequence>
<protein>
    <submittedName>
        <fullName evidence="2">DUF2357 domain-containing protein</fullName>
    </submittedName>
</protein>
<name>A0ABU8TTX8_METWO</name>
<feature type="domain" description="DUF2357" evidence="1">
    <location>
        <begin position="107"/>
        <end position="341"/>
    </location>
</feature>
<dbReference type="Pfam" id="PF04411">
    <property type="entry name" value="PDDEXK_7"/>
    <property type="match status" value="1"/>
</dbReference>
<dbReference type="Proteomes" id="UP001369247">
    <property type="component" value="Unassembled WGS sequence"/>
</dbReference>